<reference evidence="1 2" key="1">
    <citation type="submission" date="2019-04" db="EMBL/GenBank/DDBJ databases">
        <title>An improved genome assembly and genetic linkage map for asparagus bean, Vigna unguiculata ssp. sesquipedialis.</title>
        <authorList>
            <person name="Xia Q."/>
            <person name="Zhang R."/>
            <person name="Dong Y."/>
        </authorList>
    </citation>
    <scope>NUCLEOTIDE SEQUENCE [LARGE SCALE GENOMIC DNA]</scope>
    <source>
        <tissue evidence="1">Leaf</tissue>
    </source>
</reference>
<dbReference type="AlphaFoldDB" id="A0A4D6LEM3"/>
<sequence length="102" mass="11273">MRGDCSPLLQELAVVAVGLEAAALSTHCRLFVEVCGFAFSGELQVLICEREGCCRHCCDVAHEGVVLPVSCRFVVMATRWYRRLVSVALLHVPSALPWWTAR</sequence>
<name>A0A4D6LEM3_VIGUN</name>
<keyword evidence="2" id="KW-1185">Reference proteome</keyword>
<accession>A0A4D6LEM3</accession>
<dbReference type="Proteomes" id="UP000501690">
    <property type="component" value="Linkage Group LG3"/>
</dbReference>
<organism evidence="1 2">
    <name type="scientific">Vigna unguiculata</name>
    <name type="common">Cowpea</name>
    <dbReference type="NCBI Taxonomy" id="3917"/>
    <lineage>
        <taxon>Eukaryota</taxon>
        <taxon>Viridiplantae</taxon>
        <taxon>Streptophyta</taxon>
        <taxon>Embryophyta</taxon>
        <taxon>Tracheophyta</taxon>
        <taxon>Spermatophyta</taxon>
        <taxon>Magnoliopsida</taxon>
        <taxon>eudicotyledons</taxon>
        <taxon>Gunneridae</taxon>
        <taxon>Pentapetalae</taxon>
        <taxon>rosids</taxon>
        <taxon>fabids</taxon>
        <taxon>Fabales</taxon>
        <taxon>Fabaceae</taxon>
        <taxon>Papilionoideae</taxon>
        <taxon>50 kb inversion clade</taxon>
        <taxon>NPAAA clade</taxon>
        <taxon>indigoferoid/millettioid clade</taxon>
        <taxon>Phaseoleae</taxon>
        <taxon>Vigna</taxon>
    </lineage>
</organism>
<evidence type="ECO:0000313" key="2">
    <source>
        <dbReference type="Proteomes" id="UP000501690"/>
    </source>
</evidence>
<evidence type="ECO:0000313" key="1">
    <source>
        <dbReference type="EMBL" id="QCD86866.1"/>
    </source>
</evidence>
<proteinExistence type="predicted"/>
<protein>
    <submittedName>
        <fullName evidence="1">Uncharacterized protein</fullName>
    </submittedName>
</protein>
<dbReference type="EMBL" id="CP039347">
    <property type="protein sequence ID" value="QCD86866.1"/>
    <property type="molecule type" value="Genomic_DNA"/>
</dbReference>
<gene>
    <name evidence="1" type="ORF">DEO72_LG3g1394</name>
</gene>